<proteinExistence type="predicted"/>
<dbReference type="Proteomes" id="UP000787419">
    <property type="component" value="Unassembled WGS sequence"/>
</dbReference>
<comment type="caution">
    <text evidence="1">The sequence shown here is derived from an EMBL/GenBank/DDBJ whole genome shotgun (WGS) entry which is preliminary data.</text>
</comment>
<accession>A0A9D5WVE6</accession>
<evidence type="ECO:0000313" key="1">
    <source>
        <dbReference type="EMBL" id="MBF1446558.1"/>
    </source>
</evidence>
<dbReference type="RefSeq" id="WP_004367582.1">
    <property type="nucleotide sequence ID" value="NZ_CAJZDG010000131.1"/>
</dbReference>
<dbReference type="AlphaFoldDB" id="A0A9D5WVE6"/>
<evidence type="ECO:0000313" key="2">
    <source>
        <dbReference type="Proteomes" id="UP000787419"/>
    </source>
</evidence>
<sequence>MYQKIEKWIDKVLQQDFPDDVVAVMFNLYEDGDALYSMEVVGTESFDEEDEDWACDELTDFETRENPLVLKSKGDWEEMLSTVSGCLKRYLSEGKHADKLKGCTAVATGFVDGDIEILYTKA</sequence>
<gene>
    <name evidence="1" type="ORF">HXN55_04105</name>
</gene>
<organism evidence="1 2">
    <name type="scientific">Prevotella nigrescens</name>
    <dbReference type="NCBI Taxonomy" id="28133"/>
    <lineage>
        <taxon>Bacteria</taxon>
        <taxon>Pseudomonadati</taxon>
        <taxon>Bacteroidota</taxon>
        <taxon>Bacteroidia</taxon>
        <taxon>Bacteroidales</taxon>
        <taxon>Prevotellaceae</taxon>
        <taxon>Prevotella</taxon>
    </lineage>
</organism>
<protein>
    <submittedName>
        <fullName evidence="1">Uncharacterized protein</fullName>
    </submittedName>
</protein>
<name>A0A9D5WVE6_9BACT</name>
<dbReference type="EMBL" id="JABZTM010000031">
    <property type="protein sequence ID" value="MBF1446558.1"/>
    <property type="molecule type" value="Genomic_DNA"/>
</dbReference>
<reference evidence="1" key="1">
    <citation type="submission" date="2020-04" db="EMBL/GenBank/DDBJ databases">
        <title>Deep metagenomics examines the oral microbiome during advanced dental caries in children, revealing novel taxa and co-occurrences with host molecules.</title>
        <authorList>
            <person name="Baker J.L."/>
            <person name="Morton J.T."/>
            <person name="Dinis M."/>
            <person name="Alvarez R."/>
            <person name="Tran N.C."/>
            <person name="Knight R."/>
            <person name="Edlund A."/>
        </authorList>
    </citation>
    <scope>NUCLEOTIDE SEQUENCE</scope>
    <source>
        <strain evidence="1">JCVI_32_bin.50</strain>
    </source>
</reference>